<evidence type="ECO:0000313" key="2">
    <source>
        <dbReference type="Proteomes" id="UP000249633"/>
    </source>
</evidence>
<comment type="caution">
    <text evidence="1">The sequence shown here is derived from an EMBL/GenBank/DDBJ whole genome shotgun (WGS) entry which is preliminary data.</text>
</comment>
<dbReference type="EMBL" id="QFOD01000001">
    <property type="protein sequence ID" value="PZP36786.1"/>
    <property type="molecule type" value="Genomic_DNA"/>
</dbReference>
<name>A0A2W5FUM1_9BURK</name>
<dbReference type="SUPFAM" id="SSF109604">
    <property type="entry name" value="HD-domain/PDEase-like"/>
    <property type="match status" value="1"/>
</dbReference>
<gene>
    <name evidence="1" type="ORF">DI603_02205</name>
</gene>
<evidence type="ECO:0000313" key="1">
    <source>
        <dbReference type="EMBL" id="PZP36786.1"/>
    </source>
</evidence>
<organism evidence="1 2">
    <name type="scientific">Roseateles depolymerans</name>
    <dbReference type="NCBI Taxonomy" id="76731"/>
    <lineage>
        <taxon>Bacteria</taxon>
        <taxon>Pseudomonadati</taxon>
        <taxon>Pseudomonadota</taxon>
        <taxon>Betaproteobacteria</taxon>
        <taxon>Burkholderiales</taxon>
        <taxon>Sphaerotilaceae</taxon>
        <taxon>Roseateles</taxon>
    </lineage>
</organism>
<proteinExistence type="predicted"/>
<reference evidence="1 2" key="1">
    <citation type="submission" date="2017-08" db="EMBL/GenBank/DDBJ databases">
        <title>Infants hospitalized years apart are colonized by the same room-sourced microbial strains.</title>
        <authorList>
            <person name="Brooks B."/>
            <person name="Olm M.R."/>
            <person name="Firek B.A."/>
            <person name="Baker R."/>
            <person name="Thomas B.C."/>
            <person name="Morowitz M.J."/>
            <person name="Banfield J.F."/>
        </authorList>
    </citation>
    <scope>NUCLEOTIDE SEQUENCE [LARGE SCALE GENOMIC DNA]</scope>
    <source>
        <strain evidence="1">S2_012_000_R2_81</strain>
    </source>
</reference>
<sequence length="183" mass="21222">MDGLVLENPIVERVLQSHRAVLGPDFDGYRHHVYRVASFFNGLGPARLTSNPALPIAAAFHDLGIWVDHTFDYLEPSARLARAYLAAQGLADVDPDLVHELIVQHHKLSRYRQTAPWAALVEQWRQADLVDVSLGMVRFGLPYRYVREVQRHLPDCGFHRRLLSLTLREFVRRPWRPLPMMRW</sequence>
<keyword evidence="1" id="KW-0378">Hydrolase</keyword>
<dbReference type="AlphaFoldDB" id="A0A2W5FUM1"/>
<accession>A0A2W5FUM1</accession>
<dbReference type="Proteomes" id="UP000249633">
    <property type="component" value="Unassembled WGS sequence"/>
</dbReference>
<dbReference type="GO" id="GO:0016787">
    <property type="term" value="F:hydrolase activity"/>
    <property type="evidence" value="ECO:0007669"/>
    <property type="project" value="UniProtKB-KW"/>
</dbReference>
<dbReference type="Gene3D" id="1.10.3210.10">
    <property type="entry name" value="Hypothetical protein af1432"/>
    <property type="match status" value="1"/>
</dbReference>
<protein>
    <submittedName>
        <fullName evidence="1">Phosphohydrolase</fullName>
    </submittedName>
</protein>